<evidence type="ECO:0000313" key="9">
    <source>
        <dbReference type="EMBL" id="VDO29716.1"/>
    </source>
</evidence>
<evidence type="ECO:0000313" key="11">
    <source>
        <dbReference type="WBParaSite" id="HPBE_0000296701-mRNA-1"/>
    </source>
</evidence>
<feature type="domain" description="Chromosome segregation in meiosis protein 3" evidence="8">
    <location>
        <begin position="52"/>
        <end position="131"/>
    </location>
</feature>
<comment type="subcellular location">
    <subcellularLocation>
        <location evidence="1 6">Nucleus</location>
    </subcellularLocation>
</comment>
<evidence type="ECO:0000256" key="4">
    <source>
        <dbReference type="ARBA" id="ARBA00023242"/>
    </source>
</evidence>
<dbReference type="EMBL" id="UZAH01005771">
    <property type="protein sequence ID" value="VDO29716.1"/>
    <property type="molecule type" value="Genomic_DNA"/>
</dbReference>
<sequence>MDDYSEVNEFFDNDLSGPDGGNSDDEVLNKLLEKENQEVMKKRTKSRPQPRLNEATITGEKGIQALQDSLKGFKPDPSQNPYDNLAAMLKKYEHWAHVMFPKLKFEDVVSRCEFLGDKRPVKVYMMKSRLGMPLADDDFAPARRRKGDEVKSASCYFTISCSRSKLRLLIQRVL</sequence>
<name>A0A183F9X5_HELPZ</name>
<dbReference type="GO" id="GO:0031297">
    <property type="term" value="P:replication fork processing"/>
    <property type="evidence" value="ECO:0007669"/>
    <property type="project" value="UniProtKB-UniRule"/>
</dbReference>
<dbReference type="PANTHER" id="PTHR13220:SF11">
    <property type="entry name" value="TIMELESS-INTERACTING PROTEIN"/>
    <property type="match status" value="1"/>
</dbReference>
<dbReference type="GO" id="GO:0003677">
    <property type="term" value="F:DNA binding"/>
    <property type="evidence" value="ECO:0007669"/>
    <property type="project" value="TreeGrafter"/>
</dbReference>
<evidence type="ECO:0000256" key="1">
    <source>
        <dbReference type="ARBA" id="ARBA00004123"/>
    </source>
</evidence>
<dbReference type="Proteomes" id="UP000050761">
    <property type="component" value="Unassembled WGS sequence"/>
</dbReference>
<accession>A0A183F9X5</accession>
<keyword evidence="3 6" id="KW-0227">DNA damage</keyword>
<evidence type="ECO:0000259" key="8">
    <source>
        <dbReference type="Pfam" id="PF07962"/>
    </source>
</evidence>
<evidence type="ECO:0000256" key="6">
    <source>
        <dbReference type="RuleBase" id="RU366049"/>
    </source>
</evidence>
<dbReference type="InterPro" id="IPR040038">
    <property type="entry name" value="TIPIN/Csm3/Swi3"/>
</dbReference>
<dbReference type="GO" id="GO:0000076">
    <property type="term" value="P:DNA replication checkpoint signaling"/>
    <property type="evidence" value="ECO:0007669"/>
    <property type="project" value="UniProtKB-UniRule"/>
</dbReference>
<reference evidence="9 10" key="1">
    <citation type="submission" date="2018-11" db="EMBL/GenBank/DDBJ databases">
        <authorList>
            <consortium name="Pathogen Informatics"/>
        </authorList>
    </citation>
    <scope>NUCLEOTIDE SEQUENCE [LARGE SCALE GENOMIC DNA]</scope>
</reference>
<dbReference type="GO" id="GO:0043111">
    <property type="term" value="P:replication fork arrest"/>
    <property type="evidence" value="ECO:0007669"/>
    <property type="project" value="TreeGrafter"/>
</dbReference>
<accession>A0A3P7U5C7</accession>
<evidence type="ECO:0000256" key="5">
    <source>
        <dbReference type="ARBA" id="ARBA00023306"/>
    </source>
</evidence>
<keyword evidence="5 6" id="KW-0131">Cell cycle</keyword>
<dbReference type="Pfam" id="PF07962">
    <property type="entry name" value="Swi3"/>
    <property type="match status" value="1"/>
</dbReference>
<comment type="similarity">
    <text evidence="2 6">Belongs to the CSM3 family.</text>
</comment>
<dbReference type="GO" id="GO:0031298">
    <property type="term" value="C:replication fork protection complex"/>
    <property type="evidence" value="ECO:0007669"/>
    <property type="project" value="TreeGrafter"/>
</dbReference>
<keyword evidence="4 6" id="KW-0539">Nucleus</keyword>
<dbReference type="PANTHER" id="PTHR13220">
    <property type="entry name" value="TIMELESS INTERACTING-RELATED"/>
    <property type="match status" value="1"/>
</dbReference>
<keyword evidence="10" id="KW-1185">Reference proteome</keyword>
<evidence type="ECO:0000313" key="10">
    <source>
        <dbReference type="Proteomes" id="UP000050761"/>
    </source>
</evidence>
<feature type="compositionally biased region" description="Acidic residues" evidence="7">
    <location>
        <begin position="1"/>
        <end position="12"/>
    </location>
</feature>
<reference evidence="11" key="2">
    <citation type="submission" date="2019-09" db="UniProtKB">
        <authorList>
            <consortium name="WormBaseParasite"/>
        </authorList>
    </citation>
    <scope>IDENTIFICATION</scope>
</reference>
<dbReference type="GO" id="GO:0006974">
    <property type="term" value="P:DNA damage response"/>
    <property type="evidence" value="ECO:0007669"/>
    <property type="project" value="UniProtKB-KW"/>
</dbReference>
<dbReference type="InterPro" id="IPR012923">
    <property type="entry name" value="Csm3"/>
</dbReference>
<organism evidence="10 11">
    <name type="scientific">Heligmosomoides polygyrus</name>
    <name type="common">Parasitic roundworm</name>
    <dbReference type="NCBI Taxonomy" id="6339"/>
    <lineage>
        <taxon>Eukaryota</taxon>
        <taxon>Metazoa</taxon>
        <taxon>Ecdysozoa</taxon>
        <taxon>Nematoda</taxon>
        <taxon>Chromadorea</taxon>
        <taxon>Rhabditida</taxon>
        <taxon>Rhabditina</taxon>
        <taxon>Rhabditomorpha</taxon>
        <taxon>Strongyloidea</taxon>
        <taxon>Heligmosomidae</taxon>
        <taxon>Heligmosomoides</taxon>
    </lineage>
</organism>
<feature type="region of interest" description="Disordered" evidence="7">
    <location>
        <begin position="39"/>
        <end position="59"/>
    </location>
</feature>
<evidence type="ECO:0000256" key="3">
    <source>
        <dbReference type="ARBA" id="ARBA00022763"/>
    </source>
</evidence>
<dbReference type="AlphaFoldDB" id="A0A183F9X5"/>
<protein>
    <recommendedName>
        <fullName evidence="6">TIMELESS-interacting protein</fullName>
    </recommendedName>
</protein>
<evidence type="ECO:0000256" key="7">
    <source>
        <dbReference type="SAM" id="MobiDB-lite"/>
    </source>
</evidence>
<proteinExistence type="inferred from homology"/>
<dbReference type="WBParaSite" id="HPBE_0000296701-mRNA-1">
    <property type="protein sequence ID" value="HPBE_0000296701-mRNA-1"/>
    <property type="gene ID" value="HPBE_0000296701"/>
</dbReference>
<gene>
    <name evidence="9" type="ORF">HPBE_LOCUS2968</name>
</gene>
<comment type="function">
    <text evidence="6">Plays an important role in the control of DNA replication and the maintenance of replication fork stability.</text>
</comment>
<dbReference type="OrthoDB" id="437078at2759"/>
<feature type="region of interest" description="Disordered" evidence="7">
    <location>
        <begin position="1"/>
        <end position="26"/>
    </location>
</feature>
<evidence type="ECO:0000256" key="2">
    <source>
        <dbReference type="ARBA" id="ARBA00006075"/>
    </source>
</evidence>